<keyword evidence="2" id="KW-1133">Transmembrane helix</keyword>
<sequence>MKLHPLSAVWNAFRRGIGGALFPFFLLVIGQSFDFVSFSLLFVLLPVGFILGAGYGIAYYLQFEYELTEDTFDVTSGVLNRQHREIPFRRIQNIDVTQSFIQRLLGFAVVRLETAGGGETEAELNFIDRAEAARLQSTIRDRKRAVTKPTDSADRPLEESSLESDDAGSVSTILFELRLTELAFLAIAFLRPGALLIVPLGLPFGEDLAISLLLTLSRPFGGPAELSPTTLTPDAIVVLFLVGLPLAILGAWIASALFTFIEYFGFELRRIDNDLVYERGLLRRYSGTIPVEKIQTLTISEPVLARPLGYAGLTVETAGYAPGQSQSGETESAIPLTHREHMLKLARAIEPFEELTFTRSPKLARRRYTVRYLLLIAALVGLGYLGFRFVGFSYWYAPAVLLPLAPIAAHYKWKHRGYCVGENHIVLRDGFWRRTTRVVPYYRLQTVLTRSNIFQRRLGLATVTADTASSATLLGGGATAYDIDSSDAQRLHTLLRERLQQRLLARS</sequence>
<feature type="domain" description="YdbS-like PH" evidence="3">
    <location>
        <begin position="60"/>
        <end position="139"/>
    </location>
</feature>
<comment type="caution">
    <text evidence="4">The sequence shown here is derived from an EMBL/GenBank/DDBJ whole genome shotgun (WGS) entry which is preliminary data.</text>
</comment>
<evidence type="ECO:0000313" key="5">
    <source>
        <dbReference type="Proteomes" id="UP001596417"/>
    </source>
</evidence>
<gene>
    <name evidence="4" type="ORF">ACFQL7_17070</name>
</gene>
<evidence type="ECO:0000313" key="4">
    <source>
        <dbReference type="EMBL" id="MFC7191341.1"/>
    </source>
</evidence>
<protein>
    <submittedName>
        <fullName evidence="4">PH domain-containing protein</fullName>
    </submittedName>
</protein>
<dbReference type="Proteomes" id="UP001596417">
    <property type="component" value="Unassembled WGS sequence"/>
</dbReference>
<evidence type="ECO:0000256" key="1">
    <source>
        <dbReference type="SAM" id="MobiDB-lite"/>
    </source>
</evidence>
<feature type="transmembrane region" description="Helical" evidence="2">
    <location>
        <begin position="12"/>
        <end position="29"/>
    </location>
</feature>
<dbReference type="GeneID" id="76201065"/>
<evidence type="ECO:0000259" key="3">
    <source>
        <dbReference type="Pfam" id="PF03703"/>
    </source>
</evidence>
<keyword evidence="5" id="KW-1185">Reference proteome</keyword>
<dbReference type="PIRSF" id="PIRSF026631">
    <property type="entry name" value="UCP026631"/>
    <property type="match status" value="1"/>
</dbReference>
<dbReference type="Pfam" id="PF03703">
    <property type="entry name" value="bPH_2"/>
    <property type="match status" value="3"/>
</dbReference>
<dbReference type="PANTHER" id="PTHR34473">
    <property type="entry name" value="UPF0699 TRANSMEMBRANE PROTEIN YDBS"/>
    <property type="match status" value="1"/>
</dbReference>
<dbReference type="EMBL" id="JBHTAX010000001">
    <property type="protein sequence ID" value="MFC7191341.1"/>
    <property type="molecule type" value="Genomic_DNA"/>
</dbReference>
<evidence type="ECO:0000256" key="2">
    <source>
        <dbReference type="SAM" id="Phobius"/>
    </source>
</evidence>
<name>A0ABD5YVR7_9EURY</name>
<feature type="domain" description="YdbS-like PH" evidence="3">
    <location>
        <begin position="263"/>
        <end position="345"/>
    </location>
</feature>
<feature type="transmembrane region" description="Helical" evidence="2">
    <location>
        <begin position="393"/>
        <end position="411"/>
    </location>
</feature>
<dbReference type="PANTHER" id="PTHR34473:SF3">
    <property type="entry name" value="TRANSMEMBRANE PROTEIN-RELATED"/>
    <property type="match status" value="1"/>
</dbReference>
<dbReference type="InterPro" id="IPR014529">
    <property type="entry name" value="UCP026631"/>
</dbReference>
<dbReference type="AlphaFoldDB" id="A0ABD5YVR7"/>
<feature type="transmembrane region" description="Helical" evidence="2">
    <location>
        <begin position="182"/>
        <end position="202"/>
    </location>
</feature>
<feature type="domain" description="YdbS-like PH" evidence="3">
    <location>
        <begin position="413"/>
        <end position="493"/>
    </location>
</feature>
<accession>A0ABD5YVR7</accession>
<feature type="transmembrane region" description="Helical" evidence="2">
    <location>
        <begin position="35"/>
        <end position="61"/>
    </location>
</feature>
<keyword evidence="2" id="KW-0812">Transmembrane</keyword>
<dbReference type="RefSeq" id="WP_264555687.1">
    <property type="nucleotide sequence ID" value="NZ_CP109979.1"/>
</dbReference>
<feature type="transmembrane region" description="Helical" evidence="2">
    <location>
        <begin position="235"/>
        <end position="261"/>
    </location>
</feature>
<feature type="region of interest" description="Disordered" evidence="1">
    <location>
        <begin position="141"/>
        <end position="163"/>
    </location>
</feature>
<keyword evidence="2" id="KW-0472">Membrane</keyword>
<organism evidence="4 5">
    <name type="scientific">Halocatena marina</name>
    <dbReference type="NCBI Taxonomy" id="2934937"/>
    <lineage>
        <taxon>Archaea</taxon>
        <taxon>Methanobacteriati</taxon>
        <taxon>Methanobacteriota</taxon>
        <taxon>Stenosarchaea group</taxon>
        <taxon>Halobacteria</taxon>
        <taxon>Halobacteriales</taxon>
        <taxon>Natronomonadaceae</taxon>
        <taxon>Halocatena</taxon>
    </lineage>
</organism>
<reference evidence="4 5" key="1">
    <citation type="journal article" date="2019" name="Int. J. Syst. Evol. Microbiol.">
        <title>The Global Catalogue of Microorganisms (GCM) 10K type strain sequencing project: providing services to taxonomists for standard genome sequencing and annotation.</title>
        <authorList>
            <consortium name="The Broad Institute Genomics Platform"/>
            <consortium name="The Broad Institute Genome Sequencing Center for Infectious Disease"/>
            <person name="Wu L."/>
            <person name="Ma J."/>
        </authorList>
    </citation>
    <scope>NUCLEOTIDE SEQUENCE [LARGE SCALE GENOMIC DNA]</scope>
    <source>
        <strain evidence="4 5">RDMS1</strain>
    </source>
</reference>
<proteinExistence type="predicted"/>
<feature type="transmembrane region" description="Helical" evidence="2">
    <location>
        <begin position="369"/>
        <end position="387"/>
    </location>
</feature>
<dbReference type="InterPro" id="IPR005182">
    <property type="entry name" value="YdbS-like_PH"/>
</dbReference>